<feature type="domain" description="NAD-dependent epimerase/dehydratase" evidence="2">
    <location>
        <begin position="8"/>
        <end position="236"/>
    </location>
</feature>
<gene>
    <name evidence="3" type="ORF">ACFQPE_14660</name>
</gene>
<dbReference type="PANTHER" id="PTHR43000">
    <property type="entry name" value="DTDP-D-GLUCOSE 4,6-DEHYDRATASE-RELATED"/>
    <property type="match status" value="1"/>
</dbReference>
<protein>
    <submittedName>
        <fullName evidence="3">NAD-dependent epimerase/dehydratase family protein</fullName>
    </submittedName>
</protein>
<reference evidence="3 4" key="1">
    <citation type="journal article" date="2019" name="Int. J. Syst. Evol. Microbiol.">
        <title>The Global Catalogue of Microorganisms (GCM) 10K type strain sequencing project: providing services to taxonomists for standard genome sequencing and annotation.</title>
        <authorList>
            <consortium name="The Broad Institute Genomics Platform"/>
            <consortium name="The Broad Institute Genome Sequencing Center for Infectious Disease"/>
            <person name="Wu L."/>
            <person name="Ma J."/>
        </authorList>
    </citation>
    <scope>NUCLEOTIDE SEQUENCE [LARGE SCALE GENOMIC DNA]</scope>
    <source>
        <strain evidence="3 4">PSR21</strain>
    </source>
</reference>
<evidence type="ECO:0000259" key="2">
    <source>
        <dbReference type="Pfam" id="PF01370"/>
    </source>
</evidence>
<dbReference type="EMBL" id="JBHTBF010000002">
    <property type="protein sequence ID" value="MFC7318024.1"/>
    <property type="molecule type" value="Genomic_DNA"/>
</dbReference>
<organism evidence="3 4">
    <name type="scientific">Halomarina halobia</name>
    <dbReference type="NCBI Taxonomy" id="3033386"/>
    <lineage>
        <taxon>Archaea</taxon>
        <taxon>Methanobacteriati</taxon>
        <taxon>Methanobacteriota</taxon>
        <taxon>Stenosarchaea group</taxon>
        <taxon>Halobacteria</taxon>
        <taxon>Halobacteriales</taxon>
        <taxon>Natronomonadaceae</taxon>
        <taxon>Halomarina</taxon>
    </lineage>
</organism>
<dbReference type="Gene3D" id="3.90.25.10">
    <property type="entry name" value="UDP-galactose 4-epimerase, domain 1"/>
    <property type="match status" value="1"/>
</dbReference>
<dbReference type="Gene3D" id="3.40.50.720">
    <property type="entry name" value="NAD(P)-binding Rossmann-like Domain"/>
    <property type="match status" value="1"/>
</dbReference>
<accession>A0ABD6ADF1</accession>
<name>A0ABD6ADF1_9EURY</name>
<dbReference type="InterPro" id="IPR036291">
    <property type="entry name" value="NAD(P)-bd_dom_sf"/>
</dbReference>
<evidence type="ECO:0000256" key="1">
    <source>
        <dbReference type="ARBA" id="ARBA00007637"/>
    </source>
</evidence>
<dbReference type="InterPro" id="IPR001509">
    <property type="entry name" value="Epimerase_deHydtase"/>
</dbReference>
<dbReference type="SUPFAM" id="SSF51735">
    <property type="entry name" value="NAD(P)-binding Rossmann-fold domains"/>
    <property type="match status" value="1"/>
</dbReference>
<dbReference type="AlphaFoldDB" id="A0ABD6ADF1"/>
<comment type="similarity">
    <text evidence="1">Belongs to the NAD(P)-dependent epimerase/dehydratase family.</text>
</comment>
<comment type="caution">
    <text evidence="3">The sequence shown here is derived from an EMBL/GenBank/DDBJ whole genome shotgun (WGS) entry which is preliminary data.</text>
</comment>
<dbReference type="Proteomes" id="UP001596547">
    <property type="component" value="Unassembled WGS sequence"/>
</dbReference>
<evidence type="ECO:0000313" key="3">
    <source>
        <dbReference type="EMBL" id="MFC7318024.1"/>
    </source>
</evidence>
<keyword evidence="4" id="KW-1185">Reference proteome</keyword>
<dbReference type="GeneID" id="79315291"/>
<dbReference type="Pfam" id="PF01370">
    <property type="entry name" value="Epimerase"/>
    <property type="match status" value="1"/>
</dbReference>
<dbReference type="RefSeq" id="WP_276305698.1">
    <property type="nucleotide sequence ID" value="NZ_CP119992.1"/>
</dbReference>
<proteinExistence type="inferred from homology"/>
<evidence type="ECO:0000313" key="4">
    <source>
        <dbReference type="Proteomes" id="UP001596547"/>
    </source>
</evidence>
<sequence length="310" mass="33347">MELRGRRIVVTGGAGLVGSRLAAHLAPDNDVLVVDDLSNGVRASVPDGATFVEGDLTDPSVVADAVTGDVDIVCHLAAADKYVDTDRPRAQFETNTAITYALLERMEAVGVANLAFTSSCTVYGETGEPTPEDYGPLEPISVYGATKLAEEAVLSAYAHSHGFTVWTFRFANIVGPRFGAGVVPDFVEKLRADPETLTILGDGEQEKSYMHAAECVEAMRYVIERAGGDLNVYNLGTRDTTSVTRVADIVSEEMGLDPRYEYTGGDRGWTGDVPRVSLPIDRLAELGWEPELTSDESVRRATRELLATAD</sequence>